<evidence type="ECO:0000256" key="1">
    <source>
        <dbReference type="ARBA" id="ARBA00022630"/>
    </source>
</evidence>
<dbReference type="PANTHER" id="PTHR47429:SF2">
    <property type="entry name" value="PROTEIN TWIN LOV 1"/>
    <property type="match status" value="1"/>
</dbReference>
<dbReference type="CDD" id="cd07041">
    <property type="entry name" value="STAS_RsbR_RsbS_like"/>
    <property type="match status" value="1"/>
</dbReference>
<dbReference type="SUPFAM" id="SSF55785">
    <property type="entry name" value="PYP-like sensor domain (PAS domain)"/>
    <property type="match status" value="1"/>
</dbReference>
<dbReference type="GO" id="GO:0051213">
    <property type="term" value="F:dioxygenase activity"/>
    <property type="evidence" value="ECO:0007669"/>
    <property type="project" value="UniProtKB-KW"/>
</dbReference>
<dbReference type="OrthoDB" id="9812260at2"/>
<dbReference type="CDD" id="cd00130">
    <property type="entry name" value="PAS"/>
    <property type="match status" value="1"/>
</dbReference>
<name>A0A0A5GG48_9BACI</name>
<gene>
    <name evidence="7" type="ORF">N781_08475</name>
</gene>
<dbReference type="Proteomes" id="UP000030528">
    <property type="component" value="Unassembled WGS sequence"/>
</dbReference>
<dbReference type="SMART" id="SM00086">
    <property type="entry name" value="PAC"/>
    <property type="match status" value="1"/>
</dbReference>
<organism evidence="7 8">
    <name type="scientific">Pontibacillus halophilus JSM 076056 = DSM 19796</name>
    <dbReference type="NCBI Taxonomy" id="1385510"/>
    <lineage>
        <taxon>Bacteria</taxon>
        <taxon>Bacillati</taxon>
        <taxon>Bacillota</taxon>
        <taxon>Bacilli</taxon>
        <taxon>Bacillales</taxon>
        <taxon>Bacillaceae</taxon>
        <taxon>Pontibacillus</taxon>
    </lineage>
</organism>
<dbReference type="RefSeq" id="WP_026801676.1">
    <property type="nucleotide sequence ID" value="NZ_AULI01000021.1"/>
</dbReference>
<dbReference type="Pfam" id="PF13426">
    <property type="entry name" value="PAS_9"/>
    <property type="match status" value="1"/>
</dbReference>
<feature type="domain" description="PAC" evidence="5">
    <location>
        <begin position="85"/>
        <end position="139"/>
    </location>
</feature>
<dbReference type="InterPro" id="IPR000014">
    <property type="entry name" value="PAS"/>
</dbReference>
<dbReference type="PANTHER" id="PTHR47429">
    <property type="entry name" value="PROTEIN TWIN LOV 1"/>
    <property type="match status" value="1"/>
</dbReference>
<dbReference type="InterPro" id="IPR000700">
    <property type="entry name" value="PAS-assoc_C"/>
</dbReference>
<dbReference type="SUPFAM" id="SSF52091">
    <property type="entry name" value="SpoIIaa-like"/>
    <property type="match status" value="1"/>
</dbReference>
<dbReference type="PROSITE" id="PS50112">
    <property type="entry name" value="PAS"/>
    <property type="match status" value="1"/>
</dbReference>
<accession>A0A0A5GG48</accession>
<dbReference type="InterPro" id="IPR002645">
    <property type="entry name" value="STAS_dom"/>
</dbReference>
<dbReference type="Pfam" id="PF01740">
    <property type="entry name" value="STAS"/>
    <property type="match status" value="1"/>
</dbReference>
<dbReference type="AlphaFoldDB" id="A0A0A5GG48"/>
<sequence length="260" mass="29395">MGTHLLQGDAFYKTLEKAIDHTRVGITITDPTIADNPIVYANESFQQITGYEEDDIIGHNCRFLQGKETDKDAVYQIKRAVENADSIEITILNYRKDGTPFWNELHIDPVYVESEDKTYFIGIQHDVTKQKETEEQLKTSEDEVMALSTPIVSIAEGVSVLPLVGSMSKERIDTISDHITEKISRNREETLIVELSGIRDFNEEVIRGIYRLHDLLNLLGTTLIISGIQPEFAAQSAKLQMDLSTIQTYGTVKEALKYIQ</sequence>
<evidence type="ECO:0000256" key="2">
    <source>
        <dbReference type="ARBA" id="ARBA00022643"/>
    </source>
</evidence>
<keyword evidence="3" id="KW-0157">Chromophore</keyword>
<evidence type="ECO:0000259" key="4">
    <source>
        <dbReference type="PROSITE" id="PS50112"/>
    </source>
</evidence>
<reference evidence="7 8" key="1">
    <citation type="submission" date="2013-08" db="EMBL/GenBank/DDBJ databases">
        <authorList>
            <person name="Huang J."/>
            <person name="Wang G."/>
        </authorList>
    </citation>
    <scope>NUCLEOTIDE SEQUENCE [LARGE SCALE GENOMIC DNA]</scope>
    <source>
        <strain evidence="7 8">JSM 076056</strain>
    </source>
</reference>
<dbReference type="Gene3D" id="3.30.450.20">
    <property type="entry name" value="PAS domain"/>
    <property type="match status" value="1"/>
</dbReference>
<keyword evidence="1" id="KW-0285">Flavoprotein</keyword>
<evidence type="ECO:0000313" key="8">
    <source>
        <dbReference type="Proteomes" id="UP000030528"/>
    </source>
</evidence>
<dbReference type="PROSITE" id="PS50113">
    <property type="entry name" value="PAC"/>
    <property type="match status" value="1"/>
</dbReference>
<keyword evidence="2" id="KW-0288">FMN</keyword>
<keyword evidence="7" id="KW-0560">Oxidoreductase</keyword>
<dbReference type="eggNOG" id="COG1366">
    <property type="taxonomic scope" value="Bacteria"/>
</dbReference>
<evidence type="ECO:0000313" key="7">
    <source>
        <dbReference type="EMBL" id="KGX90070.1"/>
    </source>
</evidence>
<evidence type="ECO:0000259" key="6">
    <source>
        <dbReference type="PROSITE" id="PS50801"/>
    </source>
</evidence>
<dbReference type="EMBL" id="AVPE01000017">
    <property type="protein sequence ID" value="KGX90070.1"/>
    <property type="molecule type" value="Genomic_DNA"/>
</dbReference>
<dbReference type="InterPro" id="IPR035965">
    <property type="entry name" value="PAS-like_dom_sf"/>
</dbReference>
<dbReference type="InterPro" id="IPR036513">
    <property type="entry name" value="STAS_dom_sf"/>
</dbReference>
<proteinExistence type="predicted"/>
<dbReference type="Gene3D" id="3.30.750.24">
    <property type="entry name" value="STAS domain"/>
    <property type="match status" value="1"/>
</dbReference>
<dbReference type="InterPro" id="IPR001610">
    <property type="entry name" value="PAC"/>
</dbReference>
<keyword evidence="8" id="KW-1185">Reference proteome</keyword>
<evidence type="ECO:0000259" key="5">
    <source>
        <dbReference type="PROSITE" id="PS50113"/>
    </source>
</evidence>
<dbReference type="NCBIfam" id="TIGR00229">
    <property type="entry name" value="sensory_box"/>
    <property type="match status" value="1"/>
</dbReference>
<feature type="domain" description="PAS" evidence="4">
    <location>
        <begin position="11"/>
        <end position="84"/>
    </location>
</feature>
<protein>
    <submittedName>
        <fullName evidence="7">Biphenyl 2,3-dioxygenase</fullName>
    </submittedName>
</protein>
<dbReference type="SMART" id="SM00091">
    <property type="entry name" value="PAS"/>
    <property type="match status" value="1"/>
</dbReference>
<feature type="domain" description="STAS" evidence="6">
    <location>
        <begin position="148"/>
        <end position="259"/>
    </location>
</feature>
<keyword evidence="7" id="KW-0223">Dioxygenase</keyword>
<comment type="caution">
    <text evidence="7">The sequence shown here is derived from an EMBL/GenBank/DDBJ whole genome shotgun (WGS) entry which is preliminary data.</text>
</comment>
<evidence type="ECO:0000256" key="3">
    <source>
        <dbReference type="ARBA" id="ARBA00022991"/>
    </source>
</evidence>
<dbReference type="STRING" id="1385510.GCA_000425205_03490"/>
<dbReference type="PROSITE" id="PS50801">
    <property type="entry name" value="STAS"/>
    <property type="match status" value="1"/>
</dbReference>